<dbReference type="InterPro" id="IPR003439">
    <property type="entry name" value="ABC_transporter-like_ATP-bd"/>
</dbReference>
<dbReference type="OrthoDB" id="9804819at2"/>
<evidence type="ECO:0000313" key="5">
    <source>
        <dbReference type="Proteomes" id="UP000028341"/>
    </source>
</evidence>
<keyword evidence="5" id="KW-1185">Reference proteome</keyword>
<evidence type="ECO:0000256" key="1">
    <source>
        <dbReference type="ARBA" id="ARBA00022741"/>
    </source>
</evidence>
<comment type="caution">
    <text evidence="4">The sequence shown here is derived from an EMBL/GenBank/DDBJ whole genome shotgun (WGS) entry which is preliminary data.</text>
</comment>
<dbReference type="InterPro" id="IPR003593">
    <property type="entry name" value="AAA+_ATPase"/>
</dbReference>
<feature type="domain" description="ABC transporter" evidence="3">
    <location>
        <begin position="3"/>
        <end position="204"/>
    </location>
</feature>
<sequence length="204" mass="22481">MVLRVTAVRKSFGSREVLRGVSFEARAGQLVGIVGENGAGKTTLLRILSGDLRPDDGRVDLLGTRGYCPQHPVLDEELTMRQHLRLFQVAYRLPGPGRALRLIEGLSAAGYLDTPVKFLSGGTLQKLNLVLALMHDPDVVLLDEPYQGFDWETYLRFWDLAQELRGRGRTVIIISHLAHDAARLDVLHQLHDGVLGPSPTADTA</sequence>
<dbReference type="GO" id="GO:0016887">
    <property type="term" value="F:ATP hydrolysis activity"/>
    <property type="evidence" value="ECO:0007669"/>
    <property type="project" value="InterPro"/>
</dbReference>
<evidence type="ECO:0000256" key="2">
    <source>
        <dbReference type="ARBA" id="ARBA00022840"/>
    </source>
</evidence>
<gene>
    <name evidence="4" type="ORF">BU52_16435</name>
</gene>
<dbReference type="GO" id="GO:0005524">
    <property type="term" value="F:ATP binding"/>
    <property type="evidence" value="ECO:0007669"/>
    <property type="project" value="UniProtKB-KW"/>
</dbReference>
<protein>
    <submittedName>
        <fullName evidence="4">ABC transporter</fullName>
    </submittedName>
</protein>
<dbReference type="InterPro" id="IPR027417">
    <property type="entry name" value="P-loop_NTPase"/>
</dbReference>
<keyword evidence="1" id="KW-0547">Nucleotide-binding</keyword>
<evidence type="ECO:0000313" key="4">
    <source>
        <dbReference type="EMBL" id="KES06006.1"/>
    </source>
</evidence>
<keyword evidence="2" id="KW-0067">ATP-binding</keyword>
<reference evidence="4 5" key="1">
    <citation type="submission" date="2014-02" db="EMBL/GenBank/DDBJ databases">
        <title>The genome announcement of Streptomyces toyocaensis NRRL15009.</title>
        <authorList>
            <person name="Hong H.-J."/>
            <person name="Kwun M.J."/>
        </authorList>
    </citation>
    <scope>NUCLEOTIDE SEQUENCE [LARGE SCALE GENOMIC DNA]</scope>
    <source>
        <strain evidence="4 5">NRRL 15009</strain>
    </source>
</reference>
<proteinExistence type="predicted"/>
<dbReference type="PANTHER" id="PTHR43038:SF7">
    <property type="entry name" value="ABC TRANSPORT SYSTEM ATP-BINDING PROTEIN"/>
    <property type="match status" value="1"/>
</dbReference>
<dbReference type="PROSITE" id="PS50893">
    <property type="entry name" value="ABC_TRANSPORTER_2"/>
    <property type="match status" value="1"/>
</dbReference>
<dbReference type="PANTHER" id="PTHR43038">
    <property type="entry name" value="ATP-BINDING CASSETTE, SUB-FAMILY H, MEMBER 1"/>
    <property type="match status" value="1"/>
</dbReference>
<dbReference type="SMART" id="SM00382">
    <property type="entry name" value="AAA"/>
    <property type="match status" value="1"/>
</dbReference>
<dbReference type="Pfam" id="PF00005">
    <property type="entry name" value="ABC_tran"/>
    <property type="match status" value="1"/>
</dbReference>
<dbReference type="SUPFAM" id="SSF52540">
    <property type="entry name" value="P-loop containing nucleoside triphosphate hydrolases"/>
    <property type="match status" value="1"/>
</dbReference>
<dbReference type="STRING" id="55952.BU52_16435"/>
<name>A0A081XR33_STRTO</name>
<dbReference type="RefSeq" id="WP_037934667.1">
    <property type="nucleotide sequence ID" value="NZ_JBFADL010000029.1"/>
</dbReference>
<dbReference type="Gene3D" id="3.40.50.300">
    <property type="entry name" value="P-loop containing nucleotide triphosphate hydrolases"/>
    <property type="match status" value="1"/>
</dbReference>
<dbReference type="eggNOG" id="COG1131">
    <property type="taxonomic scope" value="Bacteria"/>
</dbReference>
<dbReference type="Proteomes" id="UP000028341">
    <property type="component" value="Unassembled WGS sequence"/>
</dbReference>
<dbReference type="AlphaFoldDB" id="A0A081XR33"/>
<accession>A0A081XR33</accession>
<organism evidence="4 5">
    <name type="scientific">Streptomyces toyocaensis</name>
    <dbReference type="NCBI Taxonomy" id="55952"/>
    <lineage>
        <taxon>Bacteria</taxon>
        <taxon>Bacillati</taxon>
        <taxon>Actinomycetota</taxon>
        <taxon>Actinomycetes</taxon>
        <taxon>Kitasatosporales</taxon>
        <taxon>Streptomycetaceae</taxon>
        <taxon>Streptomyces</taxon>
    </lineage>
</organism>
<evidence type="ECO:0000259" key="3">
    <source>
        <dbReference type="PROSITE" id="PS50893"/>
    </source>
</evidence>
<dbReference type="EMBL" id="JFCB01000013">
    <property type="protein sequence ID" value="KES06006.1"/>
    <property type="molecule type" value="Genomic_DNA"/>
</dbReference>
<dbReference type="CDD" id="cd03230">
    <property type="entry name" value="ABC_DR_subfamily_A"/>
    <property type="match status" value="1"/>
</dbReference>